<dbReference type="NCBIfam" id="TIGR01368">
    <property type="entry name" value="CPSaseIIsmall"/>
    <property type="match status" value="1"/>
</dbReference>
<dbReference type="InterPro" id="IPR029062">
    <property type="entry name" value="Class_I_gatase-like"/>
</dbReference>
<dbReference type="PRINTS" id="PR00099">
    <property type="entry name" value="CPSGATASE"/>
</dbReference>
<dbReference type="NCBIfam" id="NF009475">
    <property type="entry name" value="PRK12838.1"/>
    <property type="match status" value="1"/>
</dbReference>
<dbReference type="PRINTS" id="PR00096">
    <property type="entry name" value="GATASE"/>
</dbReference>
<dbReference type="GO" id="GO:0005524">
    <property type="term" value="F:ATP binding"/>
    <property type="evidence" value="ECO:0007669"/>
    <property type="project" value="UniProtKB-UniRule"/>
</dbReference>
<feature type="binding site" evidence="11">
    <location>
        <position position="258"/>
    </location>
    <ligand>
        <name>L-glutamine</name>
        <dbReference type="ChEBI" id="CHEBI:58359"/>
    </ligand>
</feature>
<dbReference type="SMART" id="SM01097">
    <property type="entry name" value="CPSase_sm_chain"/>
    <property type="match status" value="1"/>
</dbReference>
<feature type="region of interest" description="CPSase" evidence="11">
    <location>
        <begin position="1"/>
        <end position="180"/>
    </location>
</feature>
<evidence type="ECO:0000256" key="3">
    <source>
        <dbReference type="ARBA" id="ARBA00007800"/>
    </source>
</evidence>
<dbReference type="GO" id="GO:0006526">
    <property type="term" value="P:L-arginine biosynthetic process"/>
    <property type="evidence" value="ECO:0007669"/>
    <property type="project" value="UniProtKB-UniRule"/>
</dbReference>
<dbReference type="CDD" id="cd01744">
    <property type="entry name" value="GATase1_CPSase"/>
    <property type="match status" value="1"/>
</dbReference>
<evidence type="ECO:0000256" key="6">
    <source>
        <dbReference type="ARBA" id="ARBA00022840"/>
    </source>
</evidence>
<dbReference type="InterPro" id="IPR036480">
    <property type="entry name" value="CarbP_synth_ssu_N_sf"/>
</dbReference>
<dbReference type="Gene3D" id="3.40.50.880">
    <property type="match status" value="1"/>
</dbReference>
<evidence type="ECO:0000256" key="7">
    <source>
        <dbReference type="ARBA" id="ARBA00022962"/>
    </source>
</evidence>
<dbReference type="Gene3D" id="3.50.30.20">
    <property type="entry name" value="Carbamoyl-phosphate synthase small subunit, N-terminal domain"/>
    <property type="match status" value="1"/>
</dbReference>
<dbReference type="EMBL" id="FPAS01000002">
    <property type="protein sequence ID" value="SFT70777.1"/>
    <property type="molecule type" value="Genomic_DNA"/>
</dbReference>
<evidence type="ECO:0000256" key="1">
    <source>
        <dbReference type="ARBA" id="ARBA00004812"/>
    </source>
</evidence>
<feature type="binding site" evidence="11">
    <location>
        <position position="229"/>
    </location>
    <ligand>
        <name>L-glutamine</name>
        <dbReference type="ChEBI" id="CHEBI:58359"/>
    </ligand>
</feature>
<proteinExistence type="inferred from homology"/>
<evidence type="ECO:0000313" key="14">
    <source>
        <dbReference type="Proteomes" id="UP000236454"/>
    </source>
</evidence>
<feature type="active site" evidence="11">
    <location>
        <position position="343"/>
    </location>
</feature>
<keyword evidence="14" id="KW-1185">Reference proteome</keyword>
<evidence type="ECO:0000256" key="4">
    <source>
        <dbReference type="ARBA" id="ARBA00022598"/>
    </source>
</evidence>
<evidence type="ECO:0000256" key="9">
    <source>
        <dbReference type="ARBA" id="ARBA00048816"/>
    </source>
</evidence>
<dbReference type="PANTHER" id="PTHR43418:SF7">
    <property type="entry name" value="CARBAMOYL-PHOSPHATE SYNTHASE SMALL CHAIN"/>
    <property type="match status" value="1"/>
</dbReference>
<gene>
    <name evidence="11" type="primary">carA</name>
    <name evidence="13" type="ORF">SAMN05216474_1961</name>
</gene>
<dbReference type="Proteomes" id="UP000236454">
    <property type="component" value="Unassembled WGS sequence"/>
</dbReference>
<dbReference type="Pfam" id="PF00988">
    <property type="entry name" value="CPSase_sm_chain"/>
    <property type="match status" value="1"/>
</dbReference>
<dbReference type="OrthoDB" id="9804328at2"/>
<dbReference type="AlphaFoldDB" id="A0A1I7A7A0"/>
<feature type="binding site" evidence="11">
    <location>
        <position position="231"/>
    </location>
    <ligand>
        <name>L-glutamine</name>
        <dbReference type="ChEBI" id="CHEBI:58359"/>
    </ligand>
</feature>
<dbReference type="UniPathway" id="UPA00070">
    <property type="reaction ID" value="UER00115"/>
</dbReference>
<feature type="binding site" evidence="11">
    <location>
        <position position="261"/>
    </location>
    <ligand>
        <name>L-glutamine</name>
        <dbReference type="ChEBI" id="CHEBI:58359"/>
    </ligand>
</feature>
<evidence type="ECO:0000259" key="12">
    <source>
        <dbReference type="SMART" id="SM01097"/>
    </source>
</evidence>
<feature type="binding site" evidence="11">
    <location>
        <position position="302"/>
    </location>
    <ligand>
        <name>L-glutamine</name>
        <dbReference type="ChEBI" id="CHEBI:58359"/>
    </ligand>
</feature>
<dbReference type="PRINTS" id="PR00097">
    <property type="entry name" value="ANTSNTHASEII"/>
</dbReference>
<feature type="binding site" evidence="11">
    <location>
        <position position="301"/>
    </location>
    <ligand>
        <name>L-glutamine</name>
        <dbReference type="ChEBI" id="CHEBI:58359"/>
    </ligand>
</feature>
<feature type="binding site" evidence="11">
    <location>
        <position position="299"/>
    </location>
    <ligand>
        <name>L-glutamine</name>
        <dbReference type="ChEBI" id="CHEBI:58359"/>
    </ligand>
</feature>
<dbReference type="GO" id="GO:0006541">
    <property type="term" value="P:glutamine metabolic process"/>
    <property type="evidence" value="ECO:0007669"/>
    <property type="project" value="InterPro"/>
</dbReference>
<keyword evidence="6 11" id="KW-0067">ATP-binding</keyword>
<keyword evidence="11" id="KW-0028">Amino-acid biosynthesis</keyword>
<dbReference type="GO" id="GO:0004359">
    <property type="term" value="F:glutaminase activity"/>
    <property type="evidence" value="ECO:0007669"/>
    <property type="project" value="RHEA"/>
</dbReference>
<comment type="pathway">
    <text evidence="1 11">Pyrimidine metabolism; UMP biosynthesis via de novo pathway; (S)-dihydroorotate from bicarbonate: step 1/3.</text>
</comment>
<dbReference type="EC" id="6.3.5.5" evidence="11"/>
<dbReference type="InterPro" id="IPR035686">
    <property type="entry name" value="CPSase_GATase1"/>
</dbReference>
<dbReference type="UniPathway" id="UPA00068">
    <property type="reaction ID" value="UER00171"/>
</dbReference>
<evidence type="ECO:0000256" key="8">
    <source>
        <dbReference type="ARBA" id="ARBA00022975"/>
    </source>
</evidence>
<dbReference type="GO" id="GO:0006207">
    <property type="term" value="P:'de novo' pyrimidine nucleobase biosynthetic process"/>
    <property type="evidence" value="ECO:0007669"/>
    <property type="project" value="InterPro"/>
</dbReference>
<dbReference type="InterPro" id="IPR050472">
    <property type="entry name" value="Anth_synth/Amidotransfase"/>
</dbReference>
<comment type="similarity">
    <text evidence="3 11">Belongs to the CarA family.</text>
</comment>
<dbReference type="InterPro" id="IPR017926">
    <property type="entry name" value="GATASE"/>
</dbReference>
<feature type="active site" description="Nucleophile" evidence="11">
    <location>
        <position position="257"/>
    </location>
</feature>
<evidence type="ECO:0000256" key="11">
    <source>
        <dbReference type="HAMAP-Rule" id="MF_01209"/>
    </source>
</evidence>
<dbReference type="RefSeq" id="WP_090248884.1">
    <property type="nucleotide sequence ID" value="NZ_FPAS01000002.1"/>
</dbReference>
<dbReference type="GO" id="GO:0044205">
    <property type="term" value="P:'de novo' UMP biosynthetic process"/>
    <property type="evidence" value="ECO:0007669"/>
    <property type="project" value="UniProtKB-UniRule"/>
</dbReference>
<keyword evidence="7 11" id="KW-0315">Glutamine amidotransferase</keyword>
<dbReference type="Pfam" id="PF00117">
    <property type="entry name" value="GATase"/>
    <property type="match status" value="1"/>
</dbReference>
<protein>
    <recommendedName>
        <fullName evidence="11">Carbamoyl phosphate synthase small chain</fullName>
        <ecNumber evidence="11">6.3.5.5</ecNumber>
    </recommendedName>
    <alternativeName>
        <fullName evidence="11">Carbamoyl phosphate synthetase glutamine chain</fullName>
    </alternativeName>
</protein>
<dbReference type="PROSITE" id="PS51273">
    <property type="entry name" value="GATASE_TYPE_1"/>
    <property type="match status" value="1"/>
</dbReference>
<comment type="catalytic activity">
    <reaction evidence="9 11">
        <text>hydrogencarbonate + L-glutamine + 2 ATP + H2O = carbamoyl phosphate + L-glutamate + 2 ADP + phosphate + 2 H(+)</text>
        <dbReference type="Rhea" id="RHEA:18633"/>
        <dbReference type="ChEBI" id="CHEBI:15377"/>
        <dbReference type="ChEBI" id="CHEBI:15378"/>
        <dbReference type="ChEBI" id="CHEBI:17544"/>
        <dbReference type="ChEBI" id="CHEBI:29985"/>
        <dbReference type="ChEBI" id="CHEBI:30616"/>
        <dbReference type="ChEBI" id="CHEBI:43474"/>
        <dbReference type="ChEBI" id="CHEBI:58228"/>
        <dbReference type="ChEBI" id="CHEBI:58359"/>
        <dbReference type="ChEBI" id="CHEBI:456216"/>
        <dbReference type="EC" id="6.3.5.5"/>
    </reaction>
</comment>
<dbReference type="STRING" id="477690.SAMN05216474_1961"/>
<comment type="catalytic activity">
    <reaction evidence="10 11">
        <text>L-glutamine + H2O = L-glutamate + NH4(+)</text>
        <dbReference type="Rhea" id="RHEA:15889"/>
        <dbReference type="ChEBI" id="CHEBI:15377"/>
        <dbReference type="ChEBI" id="CHEBI:28938"/>
        <dbReference type="ChEBI" id="CHEBI:29985"/>
        <dbReference type="ChEBI" id="CHEBI:58359"/>
    </reaction>
</comment>
<dbReference type="FunFam" id="3.50.30.20:FF:000001">
    <property type="entry name" value="Carbamoyl-phosphate synthase small chain"/>
    <property type="match status" value="1"/>
</dbReference>
<organism evidence="13 14">
    <name type="scientific">Lishizhenia tianjinensis</name>
    <dbReference type="NCBI Taxonomy" id="477690"/>
    <lineage>
        <taxon>Bacteria</taxon>
        <taxon>Pseudomonadati</taxon>
        <taxon>Bacteroidota</taxon>
        <taxon>Flavobacteriia</taxon>
        <taxon>Flavobacteriales</taxon>
        <taxon>Crocinitomicaceae</taxon>
        <taxon>Lishizhenia</taxon>
    </lineage>
</organism>
<comment type="pathway">
    <text evidence="2 11">Amino-acid biosynthesis; L-arginine biosynthesis; carbamoyl phosphate from bicarbonate: step 1/1.</text>
</comment>
<dbReference type="InterPro" id="IPR002474">
    <property type="entry name" value="CarbamoylP_synth_ssu_N"/>
</dbReference>
<comment type="function">
    <text evidence="11">Small subunit of the glutamine-dependent carbamoyl phosphate synthetase (CPSase). CPSase catalyzes the formation of carbamoyl phosphate from the ammonia moiety of glutamine, carbonate, and phosphate donated by ATP, constituting the first step of 2 biosynthetic pathways, one leading to arginine and/or urea and the other to pyrimidine nucleotides. The small subunit (glutamine amidotransferase) binds and cleaves glutamine to supply the large subunit with the substrate ammonia.</text>
</comment>
<dbReference type="SUPFAM" id="SSF52021">
    <property type="entry name" value="Carbamoyl phosphate synthetase, small subunit N-terminal domain"/>
    <property type="match status" value="1"/>
</dbReference>
<evidence type="ECO:0000256" key="5">
    <source>
        <dbReference type="ARBA" id="ARBA00022741"/>
    </source>
</evidence>
<name>A0A1I7A7A0_9FLAO</name>
<keyword evidence="4 11" id="KW-0436">Ligase</keyword>
<evidence type="ECO:0000256" key="2">
    <source>
        <dbReference type="ARBA" id="ARBA00005077"/>
    </source>
</evidence>
<reference evidence="13 14" key="1">
    <citation type="submission" date="2016-10" db="EMBL/GenBank/DDBJ databases">
        <authorList>
            <person name="de Groot N.N."/>
        </authorList>
    </citation>
    <scope>NUCLEOTIDE SEQUENCE [LARGE SCALE GENOMIC DNA]</scope>
    <source>
        <strain evidence="13 14">CGMCC 1.7005</strain>
    </source>
</reference>
<feature type="domain" description="Carbamoyl-phosphate synthase small subunit N-terminal" evidence="12">
    <location>
        <begin position="5"/>
        <end position="135"/>
    </location>
</feature>
<dbReference type="InterPro" id="IPR006274">
    <property type="entry name" value="CarbamoylP_synth_ssu"/>
</dbReference>
<feature type="binding site" evidence="11">
    <location>
        <position position="49"/>
    </location>
    <ligand>
        <name>L-glutamine</name>
        <dbReference type="ChEBI" id="CHEBI:58359"/>
    </ligand>
</feature>
<dbReference type="PANTHER" id="PTHR43418">
    <property type="entry name" value="MULTIFUNCTIONAL TRYPTOPHAN BIOSYNTHESIS PROTEIN-RELATED"/>
    <property type="match status" value="1"/>
</dbReference>
<keyword evidence="8 11" id="KW-0665">Pyrimidine biosynthesis</keyword>
<evidence type="ECO:0000256" key="10">
    <source>
        <dbReference type="ARBA" id="ARBA00049285"/>
    </source>
</evidence>
<sequence>MQERNPAVLVLEDGTVFHGKSIGKPGVTYGEIAFNTGMTGYQEVFTDPSYFGQILVMTTSHIGNYGVHAEEIESDEMKIAGIVIKKFSEVYSRASASGSLEENMVKDNKIGICDVDTRALVRYIRNKGAMNAIISTEENIDIEALKQQVKEVPSMEGLELSSKVCTKEAFEVKATTESKYKVALYDFGVKKNIVRCLQERGCDVKVFPMDASVEELKAYNPDGFMLSNGPGDPSAMPEVIEKVKTLVEGDTPIFGICLGHQLLSLSQGLSTKKMFNGHRGLNHPVKNLITGKGEITSQNHGFVVDEESLKNNENVELTHIHLNDNTVAGIRLKNKAVFSVQYHPEASAGPHDSRYLFDQFIDNMKNN</sequence>
<dbReference type="GO" id="GO:0004088">
    <property type="term" value="F:carbamoyl-phosphate synthase (glutamine-hydrolyzing) activity"/>
    <property type="evidence" value="ECO:0007669"/>
    <property type="project" value="UniProtKB-UniRule"/>
</dbReference>
<comment type="subunit">
    <text evidence="11">Composed of two chains; the small (or glutamine) chain promotes the hydrolysis of glutamine to ammonia, which is used by the large (or ammonia) chain to synthesize carbamoyl phosphate. Tetramer of heterodimers (alpha,beta)4.</text>
</comment>
<dbReference type="HAMAP" id="MF_01209">
    <property type="entry name" value="CPSase_S_chain"/>
    <property type="match status" value="1"/>
</dbReference>
<evidence type="ECO:0000313" key="13">
    <source>
        <dbReference type="EMBL" id="SFT70777.1"/>
    </source>
</evidence>
<accession>A0A1I7A7A0</accession>
<keyword evidence="5 11" id="KW-0547">Nucleotide-binding</keyword>
<dbReference type="SUPFAM" id="SSF52317">
    <property type="entry name" value="Class I glutamine amidotransferase-like"/>
    <property type="match status" value="1"/>
</dbReference>
<feature type="active site" evidence="11">
    <location>
        <position position="345"/>
    </location>
</feature>
<keyword evidence="11" id="KW-0055">Arginine biosynthesis</keyword>